<dbReference type="EMBL" id="CP033433">
    <property type="protein sequence ID" value="AYQ75022.1"/>
    <property type="molecule type" value="Genomic_DNA"/>
</dbReference>
<feature type="transmembrane region" description="Helical" evidence="1">
    <location>
        <begin position="157"/>
        <end position="172"/>
    </location>
</feature>
<feature type="transmembrane region" description="Helical" evidence="1">
    <location>
        <begin position="102"/>
        <end position="120"/>
    </location>
</feature>
<feature type="transmembrane region" description="Helical" evidence="1">
    <location>
        <begin position="68"/>
        <end position="90"/>
    </location>
</feature>
<evidence type="ECO:0000313" key="3">
    <source>
        <dbReference type="Proteomes" id="UP000269097"/>
    </source>
</evidence>
<reference evidence="2 3" key="1">
    <citation type="submission" date="2018-10" db="EMBL/GenBank/DDBJ databases">
        <title>Genome Sequence of Cohnella sp.</title>
        <authorList>
            <person name="Srinivasan S."/>
            <person name="Kim M.K."/>
        </authorList>
    </citation>
    <scope>NUCLEOTIDE SEQUENCE [LARGE SCALE GENOMIC DNA]</scope>
    <source>
        <strain evidence="2 3">18JY8-7</strain>
    </source>
</reference>
<protein>
    <submittedName>
        <fullName evidence="2">Uncharacterized protein</fullName>
    </submittedName>
</protein>
<dbReference type="Proteomes" id="UP000269097">
    <property type="component" value="Chromosome"/>
</dbReference>
<feature type="transmembrane region" description="Helical" evidence="1">
    <location>
        <begin position="127"/>
        <end position="145"/>
    </location>
</feature>
<dbReference type="RefSeq" id="WP_123043102.1">
    <property type="nucleotide sequence ID" value="NZ_CP033433.1"/>
</dbReference>
<dbReference type="InterPro" id="IPR048147">
    <property type="entry name" value="CBO0543-like"/>
</dbReference>
<keyword evidence="1" id="KW-0472">Membrane</keyword>
<gene>
    <name evidence="2" type="ORF">EAV92_22165</name>
</gene>
<name>A0A3G3K3J7_9BACL</name>
<accession>A0A3G3K3J7</accession>
<sequence length="191" mass="22421">MFLNEKFIDITDENTRKTVDLVLQKIDIWREYVLYSWQWWFGLFLTIAPWILWMLFKRKAGTDRSLYVALYAIVISVTLDICGAQIGLWHYRYEVVPTLPSYFPWDFTLMPVSILALRLVKPQASRYAKAAFFAIVTSFVGEPFFRWIDVYSMDHWHYAYSVPIQFLIYLFCDSMGRRSGFGADTTSPGAS</sequence>
<evidence type="ECO:0000256" key="1">
    <source>
        <dbReference type="SAM" id="Phobius"/>
    </source>
</evidence>
<evidence type="ECO:0000313" key="2">
    <source>
        <dbReference type="EMBL" id="AYQ75022.1"/>
    </source>
</evidence>
<dbReference type="NCBIfam" id="NF041644">
    <property type="entry name" value="CBO0543_fam"/>
    <property type="match status" value="1"/>
</dbReference>
<keyword evidence="1" id="KW-0812">Transmembrane</keyword>
<dbReference type="AlphaFoldDB" id="A0A3G3K3J7"/>
<organism evidence="2 3">
    <name type="scientific">Cohnella candidum</name>
    <dbReference type="NCBI Taxonomy" id="2674991"/>
    <lineage>
        <taxon>Bacteria</taxon>
        <taxon>Bacillati</taxon>
        <taxon>Bacillota</taxon>
        <taxon>Bacilli</taxon>
        <taxon>Bacillales</taxon>
        <taxon>Paenibacillaceae</taxon>
        <taxon>Cohnella</taxon>
    </lineage>
</organism>
<dbReference type="KEGG" id="coh:EAV92_22165"/>
<keyword evidence="3" id="KW-1185">Reference proteome</keyword>
<proteinExistence type="predicted"/>
<feature type="transmembrane region" description="Helical" evidence="1">
    <location>
        <begin position="37"/>
        <end position="56"/>
    </location>
</feature>
<keyword evidence="1" id="KW-1133">Transmembrane helix</keyword>